<organism evidence="2">
    <name type="scientific">Cucumis melo</name>
    <name type="common">Muskmelon</name>
    <dbReference type="NCBI Taxonomy" id="3656"/>
    <lineage>
        <taxon>Eukaryota</taxon>
        <taxon>Viridiplantae</taxon>
        <taxon>Streptophyta</taxon>
        <taxon>Embryophyta</taxon>
        <taxon>Tracheophyta</taxon>
        <taxon>Spermatophyta</taxon>
        <taxon>Magnoliopsida</taxon>
        <taxon>eudicotyledons</taxon>
        <taxon>Gunneridae</taxon>
        <taxon>Pentapetalae</taxon>
        <taxon>rosids</taxon>
        <taxon>fabids</taxon>
        <taxon>Cucurbitales</taxon>
        <taxon>Cucurbitaceae</taxon>
        <taxon>Benincaseae</taxon>
        <taxon>Cucumis</taxon>
    </lineage>
</organism>
<sequence length="72" mass="8299">MKKKNSKKKGRKAIKTPKTFEGWRVKQLPMGLEHAEARKKQRRRRIRRGVKGEGVGAVVEEEIGGEWEETSP</sequence>
<name>A0A9I9DQ10_CUCME</name>
<feature type="compositionally biased region" description="Basic residues" evidence="1">
    <location>
        <begin position="1"/>
        <end position="15"/>
    </location>
</feature>
<dbReference type="Gramene" id="MELO3C021728.2.1">
    <property type="protein sequence ID" value="MELO3C021728.2.1"/>
    <property type="gene ID" value="MELO3C021728.2"/>
</dbReference>
<evidence type="ECO:0000313" key="2">
    <source>
        <dbReference type="EnsemblPlants" id="MELO3C021728.2.1"/>
    </source>
</evidence>
<protein>
    <submittedName>
        <fullName evidence="2">Uncharacterized protein</fullName>
    </submittedName>
</protein>
<dbReference type="AlphaFoldDB" id="A0A9I9DQ10"/>
<evidence type="ECO:0000256" key="1">
    <source>
        <dbReference type="SAM" id="MobiDB-lite"/>
    </source>
</evidence>
<reference evidence="2" key="1">
    <citation type="submission" date="2023-03" db="UniProtKB">
        <authorList>
            <consortium name="EnsemblPlants"/>
        </authorList>
    </citation>
    <scope>IDENTIFICATION</scope>
</reference>
<accession>A0A9I9DQ10</accession>
<feature type="region of interest" description="Disordered" evidence="1">
    <location>
        <begin position="1"/>
        <end position="20"/>
    </location>
</feature>
<proteinExistence type="predicted"/>
<dbReference type="EnsemblPlants" id="MELO3C021728.2.1">
    <property type="protein sequence ID" value="MELO3C021728.2.1"/>
    <property type="gene ID" value="MELO3C021728.2"/>
</dbReference>